<reference evidence="1 2" key="1">
    <citation type="submission" date="2023-08" db="EMBL/GenBank/DDBJ databases">
        <title>The draft genome sequence of Paracraurococcus sp. LOR1-02.</title>
        <authorList>
            <person name="Kingkaew E."/>
            <person name="Tanasupawat S."/>
        </authorList>
    </citation>
    <scope>NUCLEOTIDE SEQUENCE [LARGE SCALE GENOMIC DNA]</scope>
    <source>
        <strain evidence="1 2">LOR1-02</strain>
    </source>
</reference>
<evidence type="ECO:0008006" key="3">
    <source>
        <dbReference type="Google" id="ProtNLM"/>
    </source>
</evidence>
<accession>A0ABT9E3K7</accession>
<protein>
    <recommendedName>
        <fullName evidence="3">Integrase</fullName>
    </recommendedName>
</protein>
<dbReference type="Proteomes" id="UP001243009">
    <property type="component" value="Unassembled WGS sequence"/>
</dbReference>
<keyword evidence="2" id="KW-1185">Reference proteome</keyword>
<name>A0ABT9E3K7_9PROT</name>
<evidence type="ECO:0000313" key="1">
    <source>
        <dbReference type="EMBL" id="MDO9710755.1"/>
    </source>
</evidence>
<proteinExistence type="predicted"/>
<sequence length="715" mass="79816">MTAAILPFVGTAQASAKQNLAALIRHAQRQRLFTEPNAIKWADNSWDLRPFAFTRGQNPPGYMIHFTTYETAGVGVMAGRGDDFSPPFLDAAKAILVEFFLTNGMPNPSRFLITIRIIEKAFRSLGITPDICALQPKILDRAAEIVSENYKDAWTFGRYLERLALGLINPARLSAAHLVWKNPITYQGARRADRVNTQAGFPEGSERLPQLKCILDLAGIFHNHRSNPDIVVTAWFALAMFSPTRVNEILTLPLDCETEMGGVYGLSWRPLKGGDAMTKYATTEEWAIVAQSAIARLRELGAPARKAAAWYAQRPNQLYLPQEFDHLRGEPLTRWEIRRILGLRGPITLHSKLDQSLRWSGLITNDRSRTGNFASGEERDRGSPTRLYTFESVERYVSTVLPAGFPIADKRHNLLASDALFCLPRHVMHAESGIQLNVPDLISYSQIYHDLGGKPTGSTIFRRHGLLDPETGRPWQLTTHQPRHLLNTLAQSKHLSEALIAFWSGRKRVSQNAWYDHIPQEAFIEAFVALGEHAPKQIRVIGPLEDKVVERAHREMVSHDDALRLELGSIIATRYGLCRHNYALTPCPKDKDCISCGENTFVKGDPKQLAEAHKQHAISLRAAENCRRMSTDGEIDVEKWLRKHEEAAGRWALAIKQLIDPTIPDGTLITLPPPQVTQTRTGLSAAIRSVEIKDATDYVTNTDEVGDALSLGGGI</sequence>
<dbReference type="RefSeq" id="WP_305105614.1">
    <property type="nucleotide sequence ID" value="NZ_JAUTWS010000020.1"/>
</dbReference>
<dbReference type="EMBL" id="JAUTWS010000020">
    <property type="protein sequence ID" value="MDO9710755.1"/>
    <property type="molecule type" value="Genomic_DNA"/>
</dbReference>
<gene>
    <name evidence="1" type="ORF">Q7A36_20560</name>
</gene>
<comment type="caution">
    <text evidence="1">The sequence shown here is derived from an EMBL/GenBank/DDBJ whole genome shotgun (WGS) entry which is preliminary data.</text>
</comment>
<evidence type="ECO:0000313" key="2">
    <source>
        <dbReference type="Proteomes" id="UP001243009"/>
    </source>
</evidence>
<organism evidence="1 2">
    <name type="scientific">Paracraurococcus lichenis</name>
    <dbReference type="NCBI Taxonomy" id="3064888"/>
    <lineage>
        <taxon>Bacteria</taxon>
        <taxon>Pseudomonadati</taxon>
        <taxon>Pseudomonadota</taxon>
        <taxon>Alphaproteobacteria</taxon>
        <taxon>Acetobacterales</taxon>
        <taxon>Roseomonadaceae</taxon>
        <taxon>Paracraurococcus</taxon>
    </lineage>
</organism>